<evidence type="ECO:0000256" key="5">
    <source>
        <dbReference type="ARBA" id="ARBA00022801"/>
    </source>
</evidence>
<comment type="similarity">
    <text evidence="2">Belongs to the glycosyl hydrolase 15 family.</text>
</comment>
<feature type="compositionally biased region" description="Basic and acidic residues" evidence="12">
    <location>
        <begin position="227"/>
        <end position="245"/>
    </location>
</feature>
<evidence type="ECO:0000259" key="13">
    <source>
        <dbReference type="Pfam" id="PF00723"/>
    </source>
</evidence>
<evidence type="ECO:0000256" key="6">
    <source>
        <dbReference type="ARBA" id="ARBA00023277"/>
    </source>
</evidence>
<organism evidence="15 16">
    <name type="scientific">Tomitella fengzijianii</name>
    <dbReference type="NCBI Taxonomy" id="2597660"/>
    <lineage>
        <taxon>Bacteria</taxon>
        <taxon>Bacillati</taxon>
        <taxon>Actinomycetota</taxon>
        <taxon>Actinomycetes</taxon>
        <taxon>Mycobacteriales</taxon>
        <taxon>Tomitella</taxon>
    </lineage>
</organism>
<gene>
    <name evidence="15" type="ORF">FO059_12760</name>
</gene>
<feature type="region of interest" description="Disordered" evidence="12">
    <location>
        <begin position="222"/>
        <end position="254"/>
    </location>
</feature>
<evidence type="ECO:0000256" key="7">
    <source>
        <dbReference type="ARBA" id="ARBA00023295"/>
    </source>
</evidence>
<dbReference type="Pfam" id="PF19291">
    <property type="entry name" value="TREH_N"/>
    <property type="match status" value="1"/>
</dbReference>
<evidence type="ECO:0000256" key="3">
    <source>
        <dbReference type="ARBA" id="ARBA00012757"/>
    </source>
</evidence>
<dbReference type="Proteomes" id="UP000317344">
    <property type="component" value="Chromosome"/>
</dbReference>
<evidence type="ECO:0000313" key="15">
    <source>
        <dbReference type="EMBL" id="QDQ98027.1"/>
    </source>
</evidence>
<evidence type="ECO:0000256" key="9">
    <source>
        <dbReference type="ARBA" id="ARBA00031637"/>
    </source>
</evidence>
<dbReference type="OrthoDB" id="3902805at2"/>
<dbReference type="InterPro" id="IPR045582">
    <property type="entry name" value="Trehalase-like_N"/>
</dbReference>
<evidence type="ECO:0000256" key="10">
    <source>
        <dbReference type="ARBA" id="ARBA00053030"/>
    </source>
</evidence>
<dbReference type="InterPro" id="IPR008928">
    <property type="entry name" value="6-hairpin_glycosidase_sf"/>
</dbReference>
<feature type="compositionally biased region" description="Polar residues" evidence="12">
    <location>
        <begin position="1"/>
        <end position="13"/>
    </location>
</feature>
<dbReference type="AlphaFoldDB" id="A0A516X4P0"/>
<dbReference type="PANTHER" id="PTHR31616">
    <property type="entry name" value="TREHALASE"/>
    <property type="match status" value="1"/>
</dbReference>
<feature type="region of interest" description="Disordered" evidence="12">
    <location>
        <begin position="1"/>
        <end position="52"/>
    </location>
</feature>
<protein>
    <recommendedName>
        <fullName evidence="4">Trehalase</fullName>
        <ecNumber evidence="3">3.2.1.28</ecNumber>
    </recommendedName>
    <alternativeName>
        <fullName evidence="8">Alpha,alpha-trehalase</fullName>
    </alternativeName>
    <alternativeName>
        <fullName evidence="9">Alpha,alpha-trehalose glucohydrolase</fullName>
    </alternativeName>
</protein>
<feature type="domain" description="GH15-like" evidence="13">
    <location>
        <begin position="323"/>
        <end position="688"/>
    </location>
</feature>
<dbReference type="Pfam" id="PF00723">
    <property type="entry name" value="Glyco_hydro_15"/>
    <property type="match status" value="1"/>
</dbReference>
<accession>A0A516X4P0</accession>
<comment type="catalytic activity">
    <reaction evidence="1">
        <text>alpha,alpha-trehalose + H2O = alpha-D-glucose + beta-D-glucose</text>
        <dbReference type="Rhea" id="RHEA:32675"/>
        <dbReference type="ChEBI" id="CHEBI:15377"/>
        <dbReference type="ChEBI" id="CHEBI:15903"/>
        <dbReference type="ChEBI" id="CHEBI:16551"/>
        <dbReference type="ChEBI" id="CHEBI:17925"/>
        <dbReference type="EC" id="3.2.1.28"/>
    </reaction>
</comment>
<reference evidence="15 16" key="2">
    <citation type="submission" date="2019-07" db="EMBL/GenBank/DDBJ databases">
        <authorList>
            <person name="Huang Y."/>
        </authorList>
    </citation>
    <scope>NUCLEOTIDE SEQUENCE [LARGE SCALE GENOMIC DNA]</scope>
    <source>
        <strain evidence="15 16">HY188</strain>
    </source>
</reference>
<dbReference type="EMBL" id="CP041765">
    <property type="protein sequence ID" value="QDQ98027.1"/>
    <property type="molecule type" value="Genomic_DNA"/>
</dbReference>
<dbReference type="PANTHER" id="PTHR31616:SF10">
    <property type="entry name" value="TREHALASE"/>
    <property type="match status" value="1"/>
</dbReference>
<proteinExistence type="inferred from homology"/>
<dbReference type="GO" id="GO:0005993">
    <property type="term" value="P:trehalose catabolic process"/>
    <property type="evidence" value="ECO:0007669"/>
    <property type="project" value="TreeGrafter"/>
</dbReference>
<keyword evidence="6" id="KW-0119">Carbohydrate metabolism</keyword>
<feature type="domain" description="Trehalase-like N-terminal" evidence="14">
    <location>
        <begin position="64"/>
        <end position="139"/>
    </location>
</feature>
<evidence type="ECO:0000256" key="8">
    <source>
        <dbReference type="ARBA" id="ARBA00030473"/>
    </source>
</evidence>
<evidence type="ECO:0000256" key="11">
    <source>
        <dbReference type="ARBA" id="ARBA00060615"/>
    </source>
</evidence>
<evidence type="ECO:0000256" key="4">
    <source>
        <dbReference type="ARBA" id="ARBA00019905"/>
    </source>
</evidence>
<dbReference type="SUPFAM" id="SSF48208">
    <property type="entry name" value="Six-hairpin glycosidases"/>
    <property type="match status" value="1"/>
</dbReference>
<sequence>MAHQESTASTQPRAGTPAVDGSPSGNGAPGGDVSPDDASPGDASPDKTTAGGVAVPPADVAAFPPIADYAFLSDCEANCLVAPSGSIEWMCLPRPDSPSVFGSLLDRSAGHFRISPYGVTVPAARRYLPGSMILETTWQTGTGWVIVRDALVMGPWHNRTRRSRTYRRTPDDWDAEHVLLRTVRCVSGTVEMELTCEPAFDYHRRSAAWSYIGDDYHQAAAEAVPAPRDRPRPTDVRTAADRNTPEPDSPTLTLTTDMRLGLEGRDARARTRMVEGDTLYAALSWSALPPPHSYDEAADAMWRTAEYWRQWINIGSFPDHPWREYLQRSALTLKGLTYAPTGALMAAATTSLPETPGGSRNWDYRYTWVRDSTFALWSLYTLGLNREADDFFAYIAEAGSSDDGTERPLQVMYGIGGERTLTEGTLDHLGGYEGARPVRIGNGAYDQAQHDMWGALLDSIYLHLRSRDQIPEFLWPLIVEQVGKAIDNWRKPDRGIWEVRGEPKHFTASKVMCWVALDRGARLARMHGETGYSEKWSKIADEIRDDVLEHGLDERGVFTQYYGGTELDASLLLVVLRRFLPPDDPRARATVLAIADELTVNGLVLRYRPESTDDGLDGEEGTFTICSFWLVASLVEIGEVARARRLCERLLSFASPLMLYSEELDPHTGRHLGNFPQAFTHLSLINAIVHLIRAEKRVATGRFRPAYRG</sequence>
<dbReference type="RefSeq" id="WP_143909298.1">
    <property type="nucleotide sequence ID" value="NZ_CP041765.1"/>
</dbReference>
<comment type="cofactor">
    <cofactor evidence="10">
        <name>phosphate</name>
        <dbReference type="ChEBI" id="CHEBI:43474"/>
    </cofactor>
</comment>
<dbReference type="Gene3D" id="1.50.10.10">
    <property type="match status" value="1"/>
</dbReference>
<feature type="compositionally biased region" description="Low complexity" evidence="12">
    <location>
        <begin position="31"/>
        <end position="43"/>
    </location>
</feature>
<dbReference type="GO" id="GO:0004555">
    <property type="term" value="F:alpha,alpha-trehalase activity"/>
    <property type="evidence" value="ECO:0007669"/>
    <property type="project" value="UniProtKB-EC"/>
</dbReference>
<evidence type="ECO:0000256" key="1">
    <source>
        <dbReference type="ARBA" id="ARBA00001576"/>
    </source>
</evidence>
<evidence type="ECO:0000313" key="16">
    <source>
        <dbReference type="Proteomes" id="UP000317344"/>
    </source>
</evidence>
<dbReference type="InterPro" id="IPR011613">
    <property type="entry name" value="GH15-like"/>
</dbReference>
<comment type="pathway">
    <text evidence="11">Glycan degradation; trehalose degradation; D-glucose from alpha,alpha-trehalose: step 1/1.</text>
</comment>
<reference evidence="15 16" key="1">
    <citation type="submission" date="2019-07" db="EMBL/GenBank/DDBJ databases">
        <title>Tomitella cavernea sp. nov., an actinomycete isolated from soil.</title>
        <authorList>
            <person name="Cheng J."/>
        </authorList>
    </citation>
    <scope>NUCLEOTIDE SEQUENCE [LARGE SCALE GENOMIC DNA]</scope>
    <source>
        <strain evidence="15 16">HY188</strain>
    </source>
</reference>
<dbReference type="KEGG" id="toy:FO059_12760"/>
<keyword evidence="16" id="KW-1185">Reference proteome</keyword>
<dbReference type="InterPro" id="IPR012341">
    <property type="entry name" value="6hp_glycosidase-like_sf"/>
</dbReference>
<keyword evidence="7" id="KW-0326">Glycosidase</keyword>
<evidence type="ECO:0000256" key="12">
    <source>
        <dbReference type="SAM" id="MobiDB-lite"/>
    </source>
</evidence>
<dbReference type="FunFam" id="1.50.10.10:FF:000005">
    <property type="entry name" value="Glycosyl hydrolase, glucoamylase"/>
    <property type="match status" value="1"/>
</dbReference>
<name>A0A516X4P0_9ACTN</name>
<evidence type="ECO:0000259" key="14">
    <source>
        <dbReference type="Pfam" id="PF19291"/>
    </source>
</evidence>
<evidence type="ECO:0000256" key="2">
    <source>
        <dbReference type="ARBA" id="ARBA00006188"/>
    </source>
</evidence>
<keyword evidence="5 15" id="KW-0378">Hydrolase</keyword>
<dbReference type="EC" id="3.2.1.28" evidence="3"/>